<feature type="region of interest" description="Disordered" evidence="1">
    <location>
        <begin position="280"/>
        <end position="315"/>
    </location>
</feature>
<gene>
    <name evidence="2" type="ORF">Anapl_03496</name>
</gene>
<organism evidence="2 3">
    <name type="scientific">Anas platyrhynchos</name>
    <name type="common">Mallard</name>
    <name type="synonym">Anas boschas</name>
    <dbReference type="NCBI Taxonomy" id="8839"/>
    <lineage>
        <taxon>Eukaryota</taxon>
        <taxon>Metazoa</taxon>
        <taxon>Chordata</taxon>
        <taxon>Craniata</taxon>
        <taxon>Vertebrata</taxon>
        <taxon>Euteleostomi</taxon>
        <taxon>Archelosauria</taxon>
        <taxon>Archosauria</taxon>
        <taxon>Dinosauria</taxon>
        <taxon>Saurischia</taxon>
        <taxon>Theropoda</taxon>
        <taxon>Coelurosauria</taxon>
        <taxon>Aves</taxon>
        <taxon>Neognathae</taxon>
        <taxon>Galloanserae</taxon>
        <taxon>Anseriformes</taxon>
        <taxon>Anatidae</taxon>
        <taxon>Anatinae</taxon>
        <taxon>Anas</taxon>
    </lineage>
</organism>
<sequence>MVTCWGRTELGNIREANKERSAQWPRGTAGTLLSECLPEPWPQDPSFPYKKEAWDTTLTKQQLGKRKALERLAITMMVNDSPGTTPHALYHINTNEGGESRSLNMGQERVPEALSSGDAAMWQLGLAGVPKACYLSRMSQQQETGELLSVIEKELSDFEDRECFGLLSCFHHFRTREGFCKSLRDKTFLRGLDLYVAQFIIPHRSSEGGVFLKQRLQRHLGSASTDVCFGSEQPARTHRTKVHTGEATFQEVLADWQKASCCESTSTTSKAALVGISGTRHKQPPEYLGHEPKETRRTKTEVRLDRTAGKSRAPQTPVSLEQLAPILFHIIDCGEFPGPPYCPSSINKGEKANAERTRGTWKHPDAPEIVAARNVAAGARLGPASPHGRGSRRRGQPQASQIFPARPHCPTPAVYNPPKAQQPTIEALRFPCECTDRLCPATRHGADVLLGGLGHIQLSRPFLQGRLTPLVTLTACGGALSFIHCPFPAHLFQHRTPYSPSVGGIYRKEGSNPSPPAAQQPQGPQPLAGRRKLARSPSAEKQLFQGKPGKR</sequence>
<feature type="compositionally biased region" description="Basic and acidic residues" evidence="1">
    <location>
        <begin position="288"/>
        <end position="308"/>
    </location>
</feature>
<feature type="region of interest" description="Disordered" evidence="1">
    <location>
        <begin position="502"/>
        <end position="551"/>
    </location>
</feature>
<protein>
    <submittedName>
        <fullName evidence="2">Uncharacterized protein</fullName>
    </submittedName>
</protein>
<keyword evidence="3" id="KW-1185">Reference proteome</keyword>
<dbReference type="Proteomes" id="UP000296049">
    <property type="component" value="Unassembled WGS sequence"/>
</dbReference>
<evidence type="ECO:0000313" key="3">
    <source>
        <dbReference type="Proteomes" id="UP000296049"/>
    </source>
</evidence>
<name>R0K4T1_ANAPL</name>
<proteinExistence type="predicted"/>
<feature type="region of interest" description="Disordered" evidence="1">
    <location>
        <begin position="379"/>
        <end position="410"/>
    </location>
</feature>
<evidence type="ECO:0000256" key="1">
    <source>
        <dbReference type="SAM" id="MobiDB-lite"/>
    </source>
</evidence>
<evidence type="ECO:0000313" key="2">
    <source>
        <dbReference type="EMBL" id="EOB05111.1"/>
    </source>
</evidence>
<reference evidence="3" key="1">
    <citation type="journal article" date="2013" name="Nat. Genet.">
        <title>The duck genome and transcriptome provide insight into an avian influenza virus reservoir species.</title>
        <authorList>
            <person name="Huang Y."/>
            <person name="Li Y."/>
            <person name="Burt D.W."/>
            <person name="Chen H."/>
            <person name="Zhang Y."/>
            <person name="Qian W."/>
            <person name="Kim H."/>
            <person name="Gan S."/>
            <person name="Zhao Y."/>
            <person name="Li J."/>
            <person name="Yi K."/>
            <person name="Feng H."/>
            <person name="Zhu P."/>
            <person name="Li B."/>
            <person name="Liu Q."/>
            <person name="Fairley S."/>
            <person name="Magor K.E."/>
            <person name="Du Z."/>
            <person name="Hu X."/>
            <person name="Goodman L."/>
            <person name="Tafer H."/>
            <person name="Vignal A."/>
            <person name="Lee T."/>
            <person name="Kim K.W."/>
            <person name="Sheng Z."/>
            <person name="An Y."/>
            <person name="Searle S."/>
            <person name="Herrero J."/>
            <person name="Groenen M.A."/>
            <person name="Crooijmans R.P."/>
            <person name="Faraut T."/>
            <person name="Cai Q."/>
            <person name="Webster R.G."/>
            <person name="Aldridge J.R."/>
            <person name="Warren W.C."/>
            <person name="Bartschat S."/>
            <person name="Kehr S."/>
            <person name="Marz M."/>
            <person name="Stadler P.F."/>
            <person name="Smith J."/>
            <person name="Kraus R.H."/>
            <person name="Zhao Y."/>
            <person name="Ren L."/>
            <person name="Fei J."/>
            <person name="Morisson M."/>
            <person name="Kaiser P."/>
            <person name="Griffin D.K."/>
            <person name="Rao M."/>
            <person name="Pitel F."/>
            <person name="Wang J."/>
            <person name="Li N."/>
        </authorList>
    </citation>
    <scope>NUCLEOTIDE SEQUENCE [LARGE SCALE GENOMIC DNA]</scope>
</reference>
<dbReference type="EMBL" id="KB742714">
    <property type="protein sequence ID" value="EOB05111.1"/>
    <property type="molecule type" value="Genomic_DNA"/>
</dbReference>
<dbReference type="AlphaFoldDB" id="R0K4T1"/>
<accession>R0K4T1</accession>